<dbReference type="UniPathway" id="UPA00079"/>
<dbReference type="HAMAP" id="MF_01660">
    <property type="entry name" value="MenH"/>
    <property type="match status" value="1"/>
</dbReference>
<dbReference type="NCBIfam" id="NF008340">
    <property type="entry name" value="PRK11126.1"/>
    <property type="match status" value="1"/>
</dbReference>
<accession>A0A2U0TGU7</accession>
<dbReference type="GO" id="GO:0070205">
    <property type="term" value="F:2-succinyl-6-hydroxy-2,4-cyclohexadiene-1-carboxylate synthase activity"/>
    <property type="evidence" value="ECO:0007669"/>
    <property type="project" value="UniProtKB-UniRule"/>
</dbReference>
<dbReference type="SUPFAM" id="SSF53474">
    <property type="entry name" value="alpha/beta-Hydrolases"/>
    <property type="match status" value="1"/>
</dbReference>
<sequence>MKLVFLHGLLGTADDWQNVIERCSQFDCIALNLPFHGKAQNSKAQNFEDCCQLLDKQIQSAVKNEPFFLIGYSLGGRIALYYALQAQCHKKNLQGLVLEGANLGLIHETKKAARWQHDLQWATRFCTEPAPQVLEHWYQQPVFAHLTPQQRQVLIEKRTPNCGANIGKMLTATSLAKQPYFGDKVRSTSLPIYYLVGEKDLKFRQVAERENLNMHLVPHAGHNAHLENPQAFAQLLTEIVGSSSLL</sequence>
<comment type="catalytic activity">
    <reaction evidence="3">
        <text>5-enolpyruvoyl-6-hydroxy-2-succinyl-cyclohex-3-ene-1-carboxylate = (1R,6R)-6-hydroxy-2-succinyl-cyclohexa-2,4-diene-1-carboxylate + pyruvate</text>
        <dbReference type="Rhea" id="RHEA:25597"/>
        <dbReference type="ChEBI" id="CHEBI:15361"/>
        <dbReference type="ChEBI" id="CHEBI:58689"/>
        <dbReference type="ChEBI" id="CHEBI:58818"/>
        <dbReference type="EC" id="4.2.99.20"/>
    </reaction>
</comment>
<dbReference type="Proteomes" id="UP000245909">
    <property type="component" value="Unassembled WGS sequence"/>
</dbReference>
<comment type="caution">
    <text evidence="5">The sequence shown here is derived from an EMBL/GenBank/DDBJ whole genome shotgun (WGS) entry which is preliminary data.</text>
</comment>
<dbReference type="InterPro" id="IPR029058">
    <property type="entry name" value="AB_hydrolase_fold"/>
</dbReference>
<gene>
    <name evidence="3" type="primary">menH</name>
    <name evidence="5" type="ORF">C8D76_101161</name>
</gene>
<evidence type="ECO:0000259" key="4">
    <source>
        <dbReference type="Pfam" id="PF00561"/>
    </source>
</evidence>
<comment type="subunit">
    <text evidence="3">Monomer.</text>
</comment>
<keyword evidence="6" id="KW-1185">Reference proteome</keyword>
<dbReference type="EMBL" id="QENU01000001">
    <property type="protein sequence ID" value="PVX42833.1"/>
    <property type="molecule type" value="Genomic_DNA"/>
</dbReference>
<evidence type="ECO:0000313" key="5">
    <source>
        <dbReference type="EMBL" id="PVX42833.1"/>
    </source>
</evidence>
<dbReference type="PANTHER" id="PTHR42916">
    <property type="entry name" value="2-SUCCINYL-5-ENOLPYRUVYL-6-HYDROXY-3-CYCLOHEXENE-1-CARBOXYLATE SYNTHASE"/>
    <property type="match status" value="1"/>
</dbReference>
<proteinExistence type="inferred from homology"/>
<name>A0A2U0TGU7_9PAST</name>
<dbReference type="Gene3D" id="3.40.50.1820">
    <property type="entry name" value="alpha/beta hydrolase"/>
    <property type="match status" value="1"/>
</dbReference>
<dbReference type="PANTHER" id="PTHR42916:SF1">
    <property type="entry name" value="PROTEIN PHYLLO, CHLOROPLASTIC"/>
    <property type="match status" value="1"/>
</dbReference>
<protein>
    <recommendedName>
        <fullName evidence="3">Putative 2-succinyl-6-hydroxy-2,4-cyclohexadiene-1-carboxylate synthase</fullName>
        <shortName evidence="3">SHCHC synthase</shortName>
        <ecNumber evidence="3">4.2.99.20</ecNumber>
    </recommendedName>
</protein>
<dbReference type="NCBIfam" id="TIGR03695">
    <property type="entry name" value="menH_SHCHC"/>
    <property type="match status" value="1"/>
</dbReference>
<comment type="pathway">
    <text evidence="3">Quinol/quinone metabolism; menaquinone biosynthesis.</text>
</comment>
<comment type="function">
    <text evidence="3">Catalyzes a proton abstraction reaction that results in 2,5-elimination of pyruvate from 2-succinyl-5-enolpyruvyl-6-hydroxy-3-cyclohexene-1-carboxylate (SEPHCHC) and the formation of 2-succinyl-6-hydroxy-2,4-cyclohexadiene-1-carboxylate (SHCHC).</text>
</comment>
<organism evidence="5 6">
    <name type="scientific">Alitibacter langaaensis DSM 22999</name>
    <dbReference type="NCBI Taxonomy" id="1122935"/>
    <lineage>
        <taxon>Bacteria</taxon>
        <taxon>Pseudomonadati</taxon>
        <taxon>Pseudomonadota</taxon>
        <taxon>Gammaproteobacteria</taxon>
        <taxon>Pasteurellales</taxon>
        <taxon>Pasteurellaceae</taxon>
        <taxon>Alitibacter</taxon>
    </lineage>
</organism>
<dbReference type="UniPathway" id="UPA01057">
    <property type="reaction ID" value="UER00900"/>
</dbReference>
<evidence type="ECO:0000256" key="1">
    <source>
        <dbReference type="ARBA" id="ARBA00022428"/>
    </source>
</evidence>
<keyword evidence="1 3" id="KW-0474">Menaquinone biosynthesis</keyword>
<dbReference type="InterPro" id="IPR000073">
    <property type="entry name" value="AB_hydrolase_1"/>
</dbReference>
<dbReference type="Pfam" id="PF00561">
    <property type="entry name" value="Abhydrolase_1"/>
    <property type="match status" value="1"/>
</dbReference>
<evidence type="ECO:0000256" key="3">
    <source>
        <dbReference type="HAMAP-Rule" id="MF_01660"/>
    </source>
</evidence>
<dbReference type="GO" id="GO:0009234">
    <property type="term" value="P:menaquinone biosynthetic process"/>
    <property type="evidence" value="ECO:0007669"/>
    <property type="project" value="UniProtKB-UniRule"/>
</dbReference>
<comment type="similarity">
    <text evidence="3">Belongs to the AB hydrolase superfamily. MenH family.</text>
</comment>
<dbReference type="InterPro" id="IPR022485">
    <property type="entry name" value="SHCHC_synthase_MenH"/>
</dbReference>
<keyword evidence="2 3" id="KW-0456">Lyase</keyword>
<feature type="domain" description="AB hydrolase-1" evidence="4">
    <location>
        <begin position="3"/>
        <end position="229"/>
    </location>
</feature>
<evidence type="ECO:0000256" key="2">
    <source>
        <dbReference type="ARBA" id="ARBA00023239"/>
    </source>
</evidence>
<dbReference type="EC" id="4.2.99.20" evidence="3"/>
<comment type="pathway">
    <text evidence="3">Quinol/quinone metabolism; 1,4-dihydroxy-2-naphthoate biosynthesis; 1,4-dihydroxy-2-naphthoate from chorismate: step 3/7.</text>
</comment>
<reference evidence="5 6" key="1">
    <citation type="submission" date="2018-05" db="EMBL/GenBank/DDBJ databases">
        <title>Genomic Encyclopedia of Type Strains, Phase IV (KMG-IV): sequencing the most valuable type-strain genomes for metagenomic binning, comparative biology and taxonomic classification.</title>
        <authorList>
            <person name="Goeker M."/>
        </authorList>
    </citation>
    <scope>NUCLEOTIDE SEQUENCE [LARGE SCALE GENOMIC DNA]</scope>
    <source>
        <strain evidence="5 6">DSM 22999</strain>
    </source>
</reference>
<evidence type="ECO:0000313" key="6">
    <source>
        <dbReference type="Proteomes" id="UP000245909"/>
    </source>
</evidence>
<dbReference type="AlphaFoldDB" id="A0A2U0TGU7"/>